<dbReference type="InterPro" id="IPR003780">
    <property type="entry name" value="COX15/CtaA_fam"/>
</dbReference>
<dbReference type="GO" id="GO:0005743">
    <property type="term" value="C:mitochondrial inner membrane"/>
    <property type="evidence" value="ECO:0007669"/>
    <property type="project" value="TreeGrafter"/>
</dbReference>
<evidence type="ECO:0000313" key="15">
    <source>
        <dbReference type="EMBL" id="VUZ98206.1"/>
    </source>
</evidence>
<dbReference type="PANTHER" id="PTHR23289:SF2">
    <property type="entry name" value="CYTOCHROME C OXIDASE ASSEMBLY PROTEIN COX15 HOMOLOG"/>
    <property type="match status" value="1"/>
</dbReference>
<protein>
    <submittedName>
        <fullName evidence="13">(malaria parasite P. vivax) hypothetical protein</fullName>
    </submittedName>
    <submittedName>
        <fullName evidence="15">Cytochrome c oxidase assembly protein COX15, putative</fullName>
    </submittedName>
    <submittedName>
        <fullName evidence="14">Cytochrome c oxidase assembly protein, putative</fullName>
    </submittedName>
</protein>
<dbReference type="VEuPathDB" id="PlasmoDB:PVPAM_130030000"/>
<evidence type="ECO:0000256" key="2">
    <source>
        <dbReference type="ARBA" id="ARBA00004141"/>
    </source>
</evidence>
<evidence type="ECO:0000313" key="16">
    <source>
        <dbReference type="Proteomes" id="UP000196402"/>
    </source>
</evidence>
<evidence type="ECO:0000256" key="12">
    <source>
        <dbReference type="SAM" id="Phobius"/>
    </source>
</evidence>
<dbReference type="Proteomes" id="UP000196402">
    <property type="component" value="Chromosome 13"/>
</dbReference>
<dbReference type="GO" id="GO:0016653">
    <property type="term" value="F:oxidoreductase activity, acting on NAD(P)H, heme protein as acceptor"/>
    <property type="evidence" value="ECO:0007669"/>
    <property type="project" value="TreeGrafter"/>
</dbReference>
<evidence type="ECO:0000256" key="9">
    <source>
        <dbReference type="ARBA" id="ARBA00023136"/>
    </source>
</evidence>
<comment type="pathway">
    <text evidence="10">Porphyrin-containing compound metabolism; heme A biosynthesis; heme A from heme O: step 1/1.</text>
</comment>
<feature type="transmembrane region" description="Helical" evidence="12">
    <location>
        <begin position="298"/>
        <end position="319"/>
    </location>
</feature>
<dbReference type="VEuPathDB" id="PlasmoDB:PVX_084785"/>
<evidence type="ECO:0000256" key="10">
    <source>
        <dbReference type="ARBA" id="ARBA00044501"/>
    </source>
</evidence>
<evidence type="ECO:0000256" key="6">
    <source>
        <dbReference type="ARBA" id="ARBA00023002"/>
    </source>
</evidence>
<dbReference type="EMBL" id="LT635624">
    <property type="protein sequence ID" value="VUZ98206.1"/>
    <property type="molecule type" value="Genomic_DNA"/>
</dbReference>
<dbReference type="EMBL" id="CAJZCX010000006">
    <property type="protein sequence ID" value="CAG9475626.1"/>
    <property type="molecule type" value="Genomic_DNA"/>
</dbReference>
<dbReference type="PANTHER" id="PTHR23289">
    <property type="entry name" value="CYTOCHROME C OXIDASE ASSEMBLY PROTEIN COX15"/>
    <property type="match status" value="1"/>
</dbReference>
<dbReference type="GO" id="GO:0006784">
    <property type="term" value="P:heme A biosynthetic process"/>
    <property type="evidence" value="ECO:0007669"/>
    <property type="project" value="InterPro"/>
</dbReference>
<evidence type="ECO:0000256" key="5">
    <source>
        <dbReference type="ARBA" id="ARBA00022989"/>
    </source>
</evidence>
<proteinExistence type="predicted"/>
<dbReference type="Proteomes" id="UP000220605">
    <property type="component" value="Chromosome 13"/>
</dbReference>
<gene>
    <name evidence="15" type="ORF">PVP01_1314500</name>
    <name evidence="14" type="ORF">PVT01_130019800</name>
    <name evidence="13" type="ORF">PVW1_130021400</name>
</gene>
<accession>A0A1G4H359</accession>
<keyword evidence="3 12" id="KW-0812">Transmembrane</keyword>
<evidence type="ECO:0000256" key="7">
    <source>
        <dbReference type="ARBA" id="ARBA00023004"/>
    </source>
</evidence>
<comment type="catalytic activity">
    <reaction evidence="11">
        <text>Fe(II)-heme o + 2 A + H2O = Fe(II)-heme a + 2 AH2</text>
        <dbReference type="Rhea" id="RHEA:63388"/>
        <dbReference type="ChEBI" id="CHEBI:13193"/>
        <dbReference type="ChEBI" id="CHEBI:15377"/>
        <dbReference type="ChEBI" id="CHEBI:17499"/>
        <dbReference type="ChEBI" id="CHEBI:60530"/>
        <dbReference type="ChEBI" id="CHEBI:61715"/>
        <dbReference type="EC" id="1.17.99.9"/>
    </reaction>
    <physiologicalReaction direction="left-to-right" evidence="11">
        <dbReference type="Rhea" id="RHEA:63389"/>
    </physiologicalReaction>
</comment>
<dbReference type="GO" id="GO:0120547">
    <property type="term" value="F:heme A synthase activity"/>
    <property type="evidence" value="ECO:0007669"/>
    <property type="project" value="UniProtKB-EC"/>
</dbReference>
<dbReference type="InterPro" id="IPR023754">
    <property type="entry name" value="HemeA_Synthase_type2"/>
</dbReference>
<reference evidence="16 17" key="1">
    <citation type="submission" date="2016-07" db="EMBL/GenBank/DDBJ databases">
        <authorList>
            <consortium name="Pathogen Informatics"/>
        </authorList>
    </citation>
    <scope>NUCLEOTIDE SEQUENCE [LARGE SCALE GENOMIC DNA]</scope>
    <source>
        <strain evidence="13">PvW1</strain>
    </source>
</reference>
<dbReference type="EMBL" id="LT615251">
    <property type="protein sequence ID" value="SCO69256.1"/>
    <property type="molecule type" value="Genomic_DNA"/>
</dbReference>
<dbReference type="OrthoDB" id="1726137at2759"/>
<dbReference type="Proteomes" id="UP000779233">
    <property type="component" value="Unassembled WGS sequence"/>
</dbReference>
<keyword evidence="5 12" id="KW-1133">Transmembrane helix</keyword>
<feature type="transmembrane region" description="Helical" evidence="12">
    <location>
        <begin position="166"/>
        <end position="184"/>
    </location>
</feature>
<evidence type="ECO:0000256" key="3">
    <source>
        <dbReference type="ARBA" id="ARBA00022692"/>
    </source>
</evidence>
<evidence type="ECO:0000256" key="4">
    <source>
        <dbReference type="ARBA" id="ARBA00022723"/>
    </source>
</evidence>
<dbReference type="AlphaFoldDB" id="A0A1G4H359"/>
<keyword evidence="7" id="KW-0408">Iron</keyword>
<name>A0A1G4H359_PLAVI</name>
<evidence type="ECO:0000313" key="14">
    <source>
        <dbReference type="EMBL" id="SCO69256.1"/>
    </source>
</evidence>
<feature type="transmembrane region" description="Helical" evidence="12">
    <location>
        <begin position="396"/>
        <end position="416"/>
    </location>
</feature>
<dbReference type="Pfam" id="PF02628">
    <property type="entry name" value="COX15-CtaA"/>
    <property type="match status" value="1"/>
</dbReference>
<evidence type="ECO:0000256" key="1">
    <source>
        <dbReference type="ARBA" id="ARBA00001970"/>
    </source>
</evidence>
<feature type="transmembrane region" description="Helical" evidence="12">
    <location>
        <begin position="234"/>
        <end position="257"/>
    </location>
</feature>
<dbReference type="GO" id="GO:0046872">
    <property type="term" value="F:metal ion binding"/>
    <property type="evidence" value="ECO:0007669"/>
    <property type="project" value="UniProtKB-KW"/>
</dbReference>
<dbReference type="VEuPathDB" id="PlasmoDB:PVW1_130021400"/>
<comment type="subcellular location">
    <subcellularLocation>
        <location evidence="2">Membrane</location>
        <topology evidence="2">Multi-pass membrane protein</topology>
    </subcellularLocation>
</comment>
<feature type="transmembrane region" description="Helical" evidence="12">
    <location>
        <begin position="368"/>
        <end position="384"/>
    </location>
</feature>
<feature type="transmembrane region" description="Helical" evidence="12">
    <location>
        <begin position="196"/>
        <end position="214"/>
    </location>
</feature>
<keyword evidence="6" id="KW-0560">Oxidoreductase</keyword>
<feature type="transmembrane region" description="Helical" evidence="12">
    <location>
        <begin position="422"/>
        <end position="442"/>
    </location>
</feature>
<dbReference type="eggNOG" id="KOG2725">
    <property type="taxonomic scope" value="Eukaryota"/>
</dbReference>
<evidence type="ECO:0000256" key="11">
    <source>
        <dbReference type="ARBA" id="ARBA00048044"/>
    </source>
</evidence>
<keyword evidence="8" id="KW-0350">Heme biosynthesis</keyword>
<evidence type="ECO:0000256" key="8">
    <source>
        <dbReference type="ARBA" id="ARBA00023133"/>
    </source>
</evidence>
<comment type="cofactor">
    <cofactor evidence="1">
        <name>heme b</name>
        <dbReference type="ChEBI" id="CHEBI:60344"/>
    </cofactor>
</comment>
<sequence length="448" mass="52452">MCLHRVVSLGHYAHVRNWLEMAAAKRVAANRAAANRVAANTTLQRGRPFSTFTKLSKAEESFVIKKADRYMNYVKEGQEFKVGMWLNTCSLLILGMISIGGYTRLTESGLSITHWKFQGIKYPKNEEEWVREFDKYKLTPEYKKVHYNLSMEDYKKIFFNEWLHRTFGRFIGLFFVGGASFFLYKNYLKKNMIKKLSVLWGLGTFQGFVGWWMVKSGFEIPQTENKTPRVSPYRLVFHLFCATLTYSYLFLNALTLIEVAKMRKQFAKSQIAEWPEFLRSQLIHQTYERRNVTRGSKLALLCFSLLVFSNIMYGGFVAGNDAGYAYNTWPKMLDKFIPDDVKNFYFGKKRKYEQLFENTALVQFNHRVLSYLVVLNSFLLYYYSQKMTLSKKTKRLFFVLPFITTVQMLTGISTLVHHVPVHLALVHQFGGFCIWSTLLHLAKRVFRV</sequence>
<dbReference type="VEuPathDB" id="PlasmoDB:PVP01_1314500"/>
<organism evidence="14 16">
    <name type="scientific">Plasmodium vivax</name>
    <name type="common">malaria parasite P. vivax</name>
    <dbReference type="NCBI Taxonomy" id="5855"/>
    <lineage>
        <taxon>Eukaryota</taxon>
        <taxon>Sar</taxon>
        <taxon>Alveolata</taxon>
        <taxon>Apicomplexa</taxon>
        <taxon>Aconoidasida</taxon>
        <taxon>Haemosporida</taxon>
        <taxon>Plasmodiidae</taxon>
        <taxon>Plasmodium</taxon>
        <taxon>Plasmodium (Plasmodium)</taxon>
    </lineage>
</organism>
<evidence type="ECO:0000313" key="17">
    <source>
        <dbReference type="Proteomes" id="UP000220605"/>
    </source>
</evidence>
<evidence type="ECO:0000313" key="13">
    <source>
        <dbReference type="EMBL" id="CAG9475626.1"/>
    </source>
</evidence>
<feature type="transmembrane region" description="Helical" evidence="12">
    <location>
        <begin position="82"/>
        <end position="102"/>
    </location>
</feature>
<keyword evidence="9 12" id="KW-0472">Membrane</keyword>
<keyword evidence="4" id="KW-0479">Metal-binding</keyword>